<dbReference type="Gene3D" id="3.20.20.80">
    <property type="entry name" value="Glycosidases"/>
    <property type="match status" value="1"/>
</dbReference>
<name>A0AAW1YFT6_RUBAR</name>
<dbReference type="EMBL" id="JBEDUW010000001">
    <property type="protein sequence ID" value="KAK9948076.1"/>
    <property type="molecule type" value="Genomic_DNA"/>
</dbReference>
<evidence type="ECO:0000313" key="2">
    <source>
        <dbReference type="EMBL" id="KAK9948076.1"/>
    </source>
</evidence>
<comment type="caution">
    <text evidence="2">The sequence shown here is derived from an EMBL/GenBank/DDBJ whole genome shotgun (WGS) entry which is preliminary data.</text>
</comment>
<reference evidence="2 3" key="1">
    <citation type="journal article" date="2023" name="G3 (Bethesda)">
        <title>A chromosome-length genome assembly and annotation of blackberry (Rubus argutus, cv. 'Hillquist').</title>
        <authorList>
            <person name="Bruna T."/>
            <person name="Aryal R."/>
            <person name="Dudchenko O."/>
            <person name="Sargent D.J."/>
            <person name="Mead D."/>
            <person name="Buti M."/>
            <person name="Cavallini A."/>
            <person name="Hytonen T."/>
            <person name="Andres J."/>
            <person name="Pham M."/>
            <person name="Weisz D."/>
            <person name="Mascagni F."/>
            <person name="Usai G."/>
            <person name="Natali L."/>
            <person name="Bassil N."/>
            <person name="Fernandez G.E."/>
            <person name="Lomsadze A."/>
            <person name="Armour M."/>
            <person name="Olukolu B."/>
            <person name="Poorten T."/>
            <person name="Britton C."/>
            <person name="Davik J."/>
            <person name="Ashrafi H."/>
            <person name="Aiden E.L."/>
            <person name="Borodovsky M."/>
            <person name="Worthington M."/>
        </authorList>
    </citation>
    <scope>NUCLEOTIDE SEQUENCE [LARGE SCALE GENOMIC DNA]</scope>
    <source>
        <strain evidence="2">PI 553951</strain>
    </source>
</reference>
<feature type="signal peptide" evidence="1">
    <location>
        <begin position="1"/>
        <end position="26"/>
    </location>
</feature>
<dbReference type="AlphaFoldDB" id="A0AAW1YFT6"/>
<accession>A0AAW1YFT6</accession>
<evidence type="ECO:0000313" key="3">
    <source>
        <dbReference type="Proteomes" id="UP001457282"/>
    </source>
</evidence>
<organism evidence="2 3">
    <name type="scientific">Rubus argutus</name>
    <name type="common">Southern blackberry</name>
    <dbReference type="NCBI Taxonomy" id="59490"/>
    <lineage>
        <taxon>Eukaryota</taxon>
        <taxon>Viridiplantae</taxon>
        <taxon>Streptophyta</taxon>
        <taxon>Embryophyta</taxon>
        <taxon>Tracheophyta</taxon>
        <taxon>Spermatophyta</taxon>
        <taxon>Magnoliopsida</taxon>
        <taxon>eudicotyledons</taxon>
        <taxon>Gunneridae</taxon>
        <taxon>Pentapetalae</taxon>
        <taxon>rosids</taxon>
        <taxon>fabids</taxon>
        <taxon>Rosales</taxon>
        <taxon>Rosaceae</taxon>
        <taxon>Rosoideae</taxon>
        <taxon>Rosoideae incertae sedis</taxon>
        <taxon>Rubus</taxon>
    </lineage>
</organism>
<sequence length="71" mass="7741">MAVLHRIALILCVVATIDNHIGLAGASNIGVCYGMLGNYHLFAATEVVNLYKKYNISKMSLFDPNHAALKH</sequence>
<feature type="chain" id="PRO_5043699480" evidence="1">
    <location>
        <begin position="27"/>
        <end position="71"/>
    </location>
</feature>
<keyword evidence="3" id="KW-1185">Reference proteome</keyword>
<proteinExistence type="predicted"/>
<evidence type="ECO:0000256" key="1">
    <source>
        <dbReference type="SAM" id="SignalP"/>
    </source>
</evidence>
<dbReference type="Proteomes" id="UP001457282">
    <property type="component" value="Unassembled WGS sequence"/>
</dbReference>
<keyword evidence="1" id="KW-0732">Signal</keyword>
<protein>
    <submittedName>
        <fullName evidence="2">Uncharacterized protein</fullName>
    </submittedName>
</protein>
<gene>
    <name evidence="2" type="ORF">M0R45_003664</name>
</gene>